<protein>
    <submittedName>
        <fullName evidence="5">Dihydrodipicolinate synthetase</fullName>
    </submittedName>
</protein>
<dbReference type="RefSeq" id="WP_046108127.1">
    <property type="nucleotide sequence ID" value="NZ_JZEX01000087.1"/>
</dbReference>
<comment type="caution">
    <text evidence="5">The sequence shown here is derived from an EMBL/GenBank/DDBJ whole genome shotgun (WGS) entry which is preliminary data.</text>
</comment>
<dbReference type="OrthoDB" id="9796205at2"/>
<sequence length="310" mass="33796">MSYRLDETASGVYVIAVTPFTDAGLVDEASIDRVVEFYLERGVTGITILGMMGEAHKLTSDESRQVMNRYLARVDGRVPVVVGVSQPGTDPLVAFAKEAMDAGAAGVMLAPVNTLRTEEQIQGYFSGVLDRLGSVPVVLQDYPFVTGVNISVDTLRVIFDRYANVVMLKHEDWPGHSKLTRLRASAGRQVSILVGNGGLYLPQELARGAYGAMTGFAYPEMLVEVCAHFARGNADLGEDLFDIYLPLLRHEAQPVIGIALRKELLRRRGAIASAHVRSPGPRLSAEDHRELDRLVERQHRRLAGASLAAA</sequence>
<name>A0A0F5FTT9_9HYPH</name>
<dbReference type="STRING" id="443610.VE25_08215"/>
<comment type="similarity">
    <text evidence="1 3">Belongs to the DapA family.</text>
</comment>
<accession>A0A0F5FTT9</accession>
<dbReference type="PIRSF" id="PIRSF001365">
    <property type="entry name" value="DHDPS"/>
    <property type="match status" value="1"/>
</dbReference>
<dbReference type="AlphaFoldDB" id="A0A0F5FTT9"/>
<dbReference type="InterPro" id="IPR002220">
    <property type="entry name" value="DapA-like"/>
</dbReference>
<dbReference type="Pfam" id="PF00701">
    <property type="entry name" value="DHDPS"/>
    <property type="match status" value="1"/>
</dbReference>
<evidence type="ECO:0000256" key="4">
    <source>
        <dbReference type="PIRSR" id="PIRSR001365-2"/>
    </source>
</evidence>
<dbReference type="PRINTS" id="PR00146">
    <property type="entry name" value="DHPICSNTHASE"/>
</dbReference>
<evidence type="ECO:0000256" key="3">
    <source>
        <dbReference type="PIRNR" id="PIRNR001365"/>
    </source>
</evidence>
<organism evidence="5 6">
    <name type="scientific">Devosia geojensis</name>
    <dbReference type="NCBI Taxonomy" id="443610"/>
    <lineage>
        <taxon>Bacteria</taxon>
        <taxon>Pseudomonadati</taxon>
        <taxon>Pseudomonadota</taxon>
        <taxon>Alphaproteobacteria</taxon>
        <taxon>Hyphomicrobiales</taxon>
        <taxon>Devosiaceae</taxon>
        <taxon>Devosia</taxon>
    </lineage>
</organism>
<dbReference type="SMART" id="SM01130">
    <property type="entry name" value="DHDPS"/>
    <property type="match status" value="1"/>
</dbReference>
<feature type="binding site" evidence="4">
    <location>
        <position position="213"/>
    </location>
    <ligand>
        <name>pyruvate</name>
        <dbReference type="ChEBI" id="CHEBI:15361"/>
    </ligand>
</feature>
<keyword evidence="6" id="KW-1185">Reference proteome</keyword>
<dbReference type="InterPro" id="IPR013785">
    <property type="entry name" value="Aldolase_TIM"/>
</dbReference>
<evidence type="ECO:0000313" key="5">
    <source>
        <dbReference type="EMBL" id="KKB12238.1"/>
    </source>
</evidence>
<dbReference type="CDD" id="cd00408">
    <property type="entry name" value="DHDPS-like"/>
    <property type="match status" value="1"/>
</dbReference>
<evidence type="ECO:0000313" key="6">
    <source>
        <dbReference type="Proteomes" id="UP000033632"/>
    </source>
</evidence>
<dbReference type="GO" id="GO:0005829">
    <property type="term" value="C:cytosol"/>
    <property type="evidence" value="ECO:0007669"/>
    <property type="project" value="TreeGrafter"/>
</dbReference>
<reference evidence="5 6" key="1">
    <citation type="submission" date="2015-03" db="EMBL/GenBank/DDBJ databases">
        <authorList>
            <person name="Hassan Y.I."/>
            <person name="Lepp D."/>
            <person name="Li X.-Z."/>
            <person name="Zhou T."/>
        </authorList>
    </citation>
    <scope>NUCLEOTIDE SEQUENCE [LARGE SCALE GENOMIC DNA]</scope>
    <source>
        <strain evidence="5 6">BD-c194</strain>
    </source>
</reference>
<dbReference type="PANTHER" id="PTHR12128">
    <property type="entry name" value="DIHYDRODIPICOLINATE SYNTHASE"/>
    <property type="match status" value="1"/>
</dbReference>
<dbReference type="PANTHER" id="PTHR12128:SF66">
    <property type="entry name" value="4-HYDROXY-2-OXOGLUTARATE ALDOLASE, MITOCHONDRIAL"/>
    <property type="match status" value="1"/>
</dbReference>
<dbReference type="Gene3D" id="3.20.20.70">
    <property type="entry name" value="Aldolase class I"/>
    <property type="match status" value="1"/>
</dbReference>
<gene>
    <name evidence="5" type="ORF">VE25_08215</name>
</gene>
<evidence type="ECO:0000256" key="2">
    <source>
        <dbReference type="ARBA" id="ARBA00023239"/>
    </source>
</evidence>
<evidence type="ECO:0000256" key="1">
    <source>
        <dbReference type="ARBA" id="ARBA00007592"/>
    </source>
</evidence>
<dbReference type="Proteomes" id="UP000033632">
    <property type="component" value="Unassembled WGS sequence"/>
</dbReference>
<keyword evidence="2 3" id="KW-0456">Lyase</keyword>
<dbReference type="PATRIC" id="fig|443610.3.peg.4217"/>
<dbReference type="EMBL" id="JZEX01000087">
    <property type="protein sequence ID" value="KKB12238.1"/>
    <property type="molecule type" value="Genomic_DNA"/>
</dbReference>
<proteinExistence type="inferred from homology"/>
<dbReference type="SUPFAM" id="SSF51569">
    <property type="entry name" value="Aldolase"/>
    <property type="match status" value="1"/>
</dbReference>
<dbReference type="GO" id="GO:0008840">
    <property type="term" value="F:4-hydroxy-tetrahydrodipicolinate synthase activity"/>
    <property type="evidence" value="ECO:0007669"/>
    <property type="project" value="TreeGrafter"/>
</dbReference>